<dbReference type="Proteomes" id="UP000807504">
    <property type="component" value="Unassembled WGS sequence"/>
</dbReference>
<dbReference type="AlphaFoldDB" id="A0A8T0EAU4"/>
<evidence type="ECO:0000256" key="10">
    <source>
        <dbReference type="ARBA" id="ARBA00049432"/>
    </source>
</evidence>
<evidence type="ECO:0000259" key="11">
    <source>
        <dbReference type="Pfam" id="PF04577"/>
    </source>
</evidence>
<evidence type="ECO:0000313" key="13">
    <source>
        <dbReference type="Proteomes" id="UP000807504"/>
    </source>
</evidence>
<accession>A0A8T0EAU4</accession>
<dbReference type="EMBL" id="JABXBU010002228">
    <property type="protein sequence ID" value="KAF8770136.1"/>
    <property type="molecule type" value="Genomic_DNA"/>
</dbReference>
<keyword evidence="13" id="KW-1185">Reference proteome</keyword>
<feature type="domain" description="Glycosyltransferase 61 catalytic" evidence="11">
    <location>
        <begin position="258"/>
        <end position="346"/>
    </location>
</feature>
<comment type="catalytic activity">
    <reaction evidence="10">
        <text>L-threonyl-[protein] + UDP-N-acetyl-alpha-D-glucosamine = 3-O-(N-acetyl-beta-D-glucosaminyl)-L-threonyl-[protein] + UDP + H(+)</text>
        <dbReference type="Rhea" id="RHEA:48908"/>
        <dbReference type="Rhea" id="RHEA-COMP:11060"/>
        <dbReference type="Rhea" id="RHEA-COMP:12252"/>
        <dbReference type="ChEBI" id="CHEBI:15378"/>
        <dbReference type="ChEBI" id="CHEBI:30013"/>
        <dbReference type="ChEBI" id="CHEBI:57705"/>
        <dbReference type="ChEBI" id="CHEBI:58223"/>
        <dbReference type="ChEBI" id="CHEBI:90840"/>
        <dbReference type="EC" id="2.4.1.255"/>
    </reaction>
</comment>
<evidence type="ECO:0000313" key="12">
    <source>
        <dbReference type="EMBL" id="KAF8770136.1"/>
    </source>
</evidence>
<evidence type="ECO:0000256" key="8">
    <source>
        <dbReference type="ARBA" id="ARBA00042574"/>
    </source>
</evidence>
<dbReference type="PANTHER" id="PTHR20961:SF148">
    <property type="entry name" value="EGF DOMAIN-SPECIFIC O-LINKED N-ACETYLGLUCOSAMINE TRANSFERASE"/>
    <property type="match status" value="1"/>
</dbReference>
<evidence type="ECO:0000256" key="5">
    <source>
        <dbReference type="ARBA" id="ARBA00022824"/>
    </source>
</evidence>
<keyword evidence="6" id="KW-0325">Glycoprotein</keyword>
<evidence type="ECO:0000256" key="7">
    <source>
        <dbReference type="ARBA" id="ARBA00040944"/>
    </source>
</evidence>
<dbReference type="GO" id="GO:0005788">
    <property type="term" value="C:endoplasmic reticulum lumen"/>
    <property type="evidence" value="ECO:0007669"/>
    <property type="project" value="TreeGrafter"/>
</dbReference>
<keyword evidence="3" id="KW-0808">Transferase</keyword>
<gene>
    <name evidence="12" type="ORF">HNY73_017704</name>
</gene>
<dbReference type="GO" id="GO:0097363">
    <property type="term" value="F:protein O-acetylglucosaminyltransferase activity"/>
    <property type="evidence" value="ECO:0007669"/>
    <property type="project" value="UniProtKB-EC"/>
</dbReference>
<protein>
    <recommendedName>
        <fullName evidence="7">EGF domain-specific O-linked N-acetylglucosamine transferase</fullName>
        <ecNumber evidence="1">2.4.1.255</ecNumber>
    </recommendedName>
    <alternativeName>
        <fullName evidence="8">Extracellular O-linked N-acetylglucosamine transferase</fullName>
    </alternativeName>
</protein>
<comment type="caution">
    <text evidence="12">The sequence shown here is derived from an EMBL/GenBank/DDBJ whole genome shotgun (WGS) entry which is preliminary data.</text>
</comment>
<comment type="catalytic activity">
    <reaction evidence="9">
        <text>L-seryl-[protein] + UDP-N-acetyl-alpha-D-glucosamine = 3-O-(N-acetyl-beta-D-glucosaminyl)-L-seryl-[protein] + UDP + H(+)</text>
        <dbReference type="Rhea" id="RHEA:48904"/>
        <dbReference type="Rhea" id="RHEA-COMP:9863"/>
        <dbReference type="Rhea" id="RHEA-COMP:12251"/>
        <dbReference type="ChEBI" id="CHEBI:15378"/>
        <dbReference type="ChEBI" id="CHEBI:29999"/>
        <dbReference type="ChEBI" id="CHEBI:57705"/>
        <dbReference type="ChEBI" id="CHEBI:58223"/>
        <dbReference type="ChEBI" id="CHEBI:90838"/>
        <dbReference type="EC" id="2.4.1.255"/>
    </reaction>
</comment>
<evidence type="ECO:0000256" key="1">
    <source>
        <dbReference type="ARBA" id="ARBA00011970"/>
    </source>
</evidence>
<evidence type="ECO:0000256" key="4">
    <source>
        <dbReference type="ARBA" id="ARBA00022729"/>
    </source>
</evidence>
<evidence type="ECO:0000256" key="2">
    <source>
        <dbReference type="ARBA" id="ARBA00022676"/>
    </source>
</evidence>
<dbReference type="InterPro" id="IPR007657">
    <property type="entry name" value="Glycosyltransferase_61"/>
</dbReference>
<dbReference type="Pfam" id="PF04577">
    <property type="entry name" value="Glyco_transf_61"/>
    <property type="match status" value="1"/>
</dbReference>
<sequence>MQTDFEGSDTSPTISLLDLKKCWGYEKDCTPDLRYSAPTCNKSSRGWAKSKAEQIETFFKQGDFGYIRERMDELTQICTPKQKNGSSLECTKFMRFCRGKNIMFDFKTLLNLPEPMRYRDDVIREGQVGGYCKVKKKTLKEHGQHKSPLQSWYAEFEHLTELPKPIGDETCDLVISEPTFIMKLDATVNMYHHFCNFEIVWKAFTQHPLMNLGSFKGKKVCFKDAVFPLLPRMIFGMYYNMPLIPGCQGSGLFQAFTEHLKYRLNIKDNYQGSNVRITLISRSTQYRRILNEDELVSALKTIPDVVVKKVNFNRQMAFVDQMEISYNTDILIGIHGAGLTHMLFMPVWGAVFEIFNCEDESCYADLARLKGLKYFTWEKSDKIFPEDEGHHPTLGAHAKFTNYAFDIPEFLRIFKKALTHVRQSGPFQQKSDSCKGSKCNNTVVHNEL</sequence>
<reference evidence="12" key="2">
    <citation type="submission" date="2020-06" db="EMBL/GenBank/DDBJ databases">
        <authorList>
            <person name="Sheffer M."/>
        </authorList>
    </citation>
    <scope>NUCLEOTIDE SEQUENCE</scope>
</reference>
<name>A0A8T0EAU4_ARGBR</name>
<keyword evidence="4" id="KW-0732">Signal</keyword>
<organism evidence="12 13">
    <name type="scientific">Argiope bruennichi</name>
    <name type="common">Wasp spider</name>
    <name type="synonym">Aranea bruennichi</name>
    <dbReference type="NCBI Taxonomy" id="94029"/>
    <lineage>
        <taxon>Eukaryota</taxon>
        <taxon>Metazoa</taxon>
        <taxon>Ecdysozoa</taxon>
        <taxon>Arthropoda</taxon>
        <taxon>Chelicerata</taxon>
        <taxon>Arachnida</taxon>
        <taxon>Araneae</taxon>
        <taxon>Araneomorphae</taxon>
        <taxon>Entelegynae</taxon>
        <taxon>Araneoidea</taxon>
        <taxon>Araneidae</taxon>
        <taxon>Argiope</taxon>
    </lineage>
</organism>
<keyword evidence="5" id="KW-0256">Endoplasmic reticulum</keyword>
<keyword evidence="2" id="KW-0328">Glycosyltransferase</keyword>
<evidence type="ECO:0000256" key="6">
    <source>
        <dbReference type="ARBA" id="ARBA00023180"/>
    </source>
</evidence>
<evidence type="ECO:0000256" key="9">
    <source>
        <dbReference type="ARBA" id="ARBA00048317"/>
    </source>
</evidence>
<evidence type="ECO:0000256" key="3">
    <source>
        <dbReference type="ARBA" id="ARBA00022679"/>
    </source>
</evidence>
<reference evidence="12" key="1">
    <citation type="journal article" date="2020" name="bioRxiv">
        <title>Chromosome-level reference genome of the European wasp spider Argiope bruennichi: a resource for studies on range expansion and evolutionary adaptation.</title>
        <authorList>
            <person name="Sheffer M.M."/>
            <person name="Hoppe A."/>
            <person name="Krehenwinkel H."/>
            <person name="Uhl G."/>
            <person name="Kuss A.W."/>
            <person name="Jensen L."/>
            <person name="Jensen C."/>
            <person name="Gillespie R.G."/>
            <person name="Hoff K.J."/>
            <person name="Prost S."/>
        </authorList>
    </citation>
    <scope>NUCLEOTIDE SEQUENCE</scope>
</reference>
<dbReference type="InterPro" id="IPR049625">
    <property type="entry name" value="Glyco_transf_61_cat"/>
</dbReference>
<dbReference type="EC" id="2.4.1.255" evidence="1"/>
<dbReference type="PANTHER" id="PTHR20961">
    <property type="entry name" value="GLYCOSYLTRANSFERASE"/>
    <property type="match status" value="1"/>
</dbReference>
<proteinExistence type="predicted"/>